<accession>R7ZL57</accession>
<reference evidence="2 3" key="1">
    <citation type="submission" date="2013-02" db="EMBL/GenBank/DDBJ databases">
        <title>A novel strain isolated from Lonar lake, Maharashtra, India.</title>
        <authorList>
            <person name="Singh A."/>
        </authorList>
    </citation>
    <scope>NUCLEOTIDE SEQUENCE [LARGE SCALE GENOMIC DNA]</scope>
    <source>
        <strain evidence="2 3">AK24</strain>
    </source>
</reference>
<dbReference type="SUPFAM" id="SSF48452">
    <property type="entry name" value="TPR-like"/>
    <property type="match status" value="1"/>
</dbReference>
<dbReference type="EMBL" id="AQHR01000120">
    <property type="protein sequence ID" value="EON74823.1"/>
    <property type="molecule type" value="Genomic_DNA"/>
</dbReference>
<proteinExistence type="predicted"/>
<keyword evidence="3" id="KW-1185">Reference proteome</keyword>
<dbReference type="Proteomes" id="UP000013909">
    <property type="component" value="Unassembled WGS sequence"/>
</dbReference>
<dbReference type="STRING" id="1232681.ADIS_4724"/>
<organism evidence="2 3">
    <name type="scientific">Lunatimonas lonarensis</name>
    <dbReference type="NCBI Taxonomy" id="1232681"/>
    <lineage>
        <taxon>Bacteria</taxon>
        <taxon>Pseudomonadati</taxon>
        <taxon>Bacteroidota</taxon>
        <taxon>Cytophagia</taxon>
        <taxon>Cytophagales</taxon>
        <taxon>Cyclobacteriaceae</taxon>
    </lineage>
</organism>
<feature type="region of interest" description="Disordered" evidence="1">
    <location>
        <begin position="316"/>
        <end position="336"/>
    </location>
</feature>
<protein>
    <submittedName>
        <fullName evidence="2">Uncharacterized protein</fullName>
    </submittedName>
</protein>
<dbReference type="AlphaFoldDB" id="R7ZL57"/>
<gene>
    <name evidence="2" type="ORF">ADIS_4724</name>
</gene>
<dbReference type="PATRIC" id="fig|1288963.3.peg.4713"/>
<dbReference type="OrthoDB" id="1490855at2"/>
<name>R7ZL57_9BACT</name>
<dbReference type="PROSITE" id="PS51257">
    <property type="entry name" value="PROKAR_LIPOPROTEIN"/>
    <property type="match status" value="1"/>
</dbReference>
<evidence type="ECO:0000313" key="2">
    <source>
        <dbReference type="EMBL" id="EON74823.1"/>
    </source>
</evidence>
<feature type="compositionally biased region" description="Polar residues" evidence="1">
    <location>
        <begin position="316"/>
        <end position="330"/>
    </location>
</feature>
<comment type="caution">
    <text evidence="2">The sequence shown here is derived from an EMBL/GenBank/DDBJ whole genome shotgun (WGS) entry which is preliminary data.</text>
</comment>
<dbReference type="InterPro" id="IPR011990">
    <property type="entry name" value="TPR-like_helical_dom_sf"/>
</dbReference>
<dbReference type="Gene3D" id="1.25.40.390">
    <property type="match status" value="1"/>
</dbReference>
<dbReference type="RefSeq" id="WP_010856835.1">
    <property type="nucleotide sequence ID" value="NZ_AQHR01000120.1"/>
</dbReference>
<sequence>MNHLKKYSYIALLGWIGLAGCELIDPTEVINPNLTEDAILNTANPMTPWVLGVRRQLALVTNEHVVLTEIGSDNYQNVMTFYNQNLDRLIIRPVDADINALQRELHRLREMADYGLNIVSGADPSTTSAQIAELHFMRGYSLLLSGEYFSFLPTEPGGEAVGWRDILQSAIASLALAEGSSDATLGTTATLAKARAHYKLGNKTEAVNHAQDAILKSANLTYQVQFDQAQTPLNRAQTAMYDRGNFDDLQVLPRMDFLDPKYYFRGASEASPVTLFKIEEAHLIIAEAQVADNNLAAAESTLKGLIRLVQNRPISSFPNQQQDRTQNNPGSRPDNADVAVAASAEDPLRMGLVLNRKLGDILVPTVSGTSVTDAMVEEAMTQEQTALELIYLMRQEIFIGEGRRLSDMGVRMVISEIEYLANENIDEDHPGTEPIIPPFIESISTELDAFTYDVAAKTAIIRHNINRIIATNRSSEWVAPFH</sequence>
<evidence type="ECO:0000313" key="3">
    <source>
        <dbReference type="Proteomes" id="UP000013909"/>
    </source>
</evidence>
<evidence type="ECO:0000256" key="1">
    <source>
        <dbReference type="SAM" id="MobiDB-lite"/>
    </source>
</evidence>